<organism evidence="7">
    <name type="scientific">Salvia splendens</name>
    <name type="common">Scarlet sage</name>
    <dbReference type="NCBI Taxonomy" id="180675"/>
    <lineage>
        <taxon>Eukaryota</taxon>
        <taxon>Viridiplantae</taxon>
        <taxon>Streptophyta</taxon>
        <taxon>Embryophyta</taxon>
        <taxon>Tracheophyta</taxon>
        <taxon>Spermatophyta</taxon>
        <taxon>Magnoliopsida</taxon>
        <taxon>eudicotyledons</taxon>
        <taxon>Gunneridae</taxon>
        <taxon>Pentapetalae</taxon>
        <taxon>asterids</taxon>
        <taxon>lamiids</taxon>
        <taxon>Lamiales</taxon>
        <taxon>Lamiaceae</taxon>
        <taxon>Nepetoideae</taxon>
        <taxon>Mentheae</taxon>
        <taxon>Salviinae</taxon>
        <taxon>Salvia</taxon>
        <taxon>Salvia subgen. Calosphace</taxon>
        <taxon>core Calosphace</taxon>
    </lineage>
</organism>
<reference evidence="7" key="1">
    <citation type="submission" date="2018-01" db="EMBL/GenBank/DDBJ databases">
        <authorList>
            <person name="Mao J.F."/>
        </authorList>
    </citation>
    <scope>NUCLEOTIDE SEQUENCE</scope>
    <source>
        <strain evidence="7">Huo1</strain>
        <tissue evidence="7">Leaf</tissue>
    </source>
</reference>
<comment type="domain">
    <text evidence="4">The PPC domain mediates interactions between AHL proteins.</text>
</comment>
<comment type="caution">
    <text evidence="7">The sequence shown here is derived from an EMBL/GenBank/DDBJ whole genome shotgun (WGS) entry which is preliminary data.</text>
</comment>
<evidence type="ECO:0000313" key="7">
    <source>
        <dbReference type="EMBL" id="KAG6389288.1"/>
    </source>
</evidence>
<dbReference type="PROSITE" id="PS51742">
    <property type="entry name" value="PPC"/>
    <property type="match status" value="1"/>
</dbReference>
<dbReference type="InterPro" id="IPR005175">
    <property type="entry name" value="PPC_dom"/>
</dbReference>
<dbReference type="GO" id="GO:0003680">
    <property type="term" value="F:minor groove of adenine-thymine-rich DNA binding"/>
    <property type="evidence" value="ECO:0007669"/>
    <property type="project" value="UniProtKB-UniRule"/>
</dbReference>
<keyword evidence="2 4" id="KW-0238">DNA-binding</keyword>
<keyword evidence="4" id="KW-0539">Nucleus</keyword>
<evidence type="ECO:0000256" key="4">
    <source>
        <dbReference type="RuleBase" id="RU367031"/>
    </source>
</evidence>
<feature type="region of interest" description="Disordered" evidence="5">
    <location>
        <begin position="21"/>
        <end position="164"/>
    </location>
</feature>
<dbReference type="PANTHER" id="PTHR31500:SF64">
    <property type="entry name" value="AT-HOOK MOTIF NUCLEAR-LOCALIZED PROTEIN 12-RELATED"/>
    <property type="match status" value="1"/>
</dbReference>
<keyword evidence="8" id="KW-1185">Reference proteome</keyword>
<proteinExistence type="predicted"/>
<dbReference type="InterPro" id="IPR039605">
    <property type="entry name" value="AHL"/>
</dbReference>
<feature type="compositionally biased region" description="Polar residues" evidence="5">
    <location>
        <begin position="47"/>
        <end position="65"/>
    </location>
</feature>
<evidence type="ECO:0000313" key="8">
    <source>
        <dbReference type="Proteomes" id="UP000298416"/>
    </source>
</evidence>
<dbReference type="CDD" id="cd11378">
    <property type="entry name" value="DUF296"/>
    <property type="match status" value="1"/>
</dbReference>
<gene>
    <name evidence="7" type="ORF">SASPL_150755</name>
</gene>
<evidence type="ECO:0000256" key="1">
    <source>
        <dbReference type="ARBA" id="ARBA00023015"/>
    </source>
</evidence>
<dbReference type="PANTHER" id="PTHR31500">
    <property type="entry name" value="AT-HOOK MOTIF NUCLEAR-LOCALIZED PROTEIN 9"/>
    <property type="match status" value="1"/>
</dbReference>
<comment type="subcellular location">
    <subcellularLocation>
        <location evidence="4">Nucleus</location>
    </subcellularLocation>
</comment>
<evidence type="ECO:0000259" key="6">
    <source>
        <dbReference type="PROSITE" id="PS51742"/>
    </source>
</evidence>
<name>A0A8X8W6S5_SALSN</name>
<keyword evidence="3 4" id="KW-0804">Transcription</keyword>
<keyword evidence="1 4" id="KW-0805">Transcription regulation</keyword>
<dbReference type="GO" id="GO:0005634">
    <property type="term" value="C:nucleus"/>
    <property type="evidence" value="ECO:0007669"/>
    <property type="project" value="UniProtKB-SubCell"/>
</dbReference>
<feature type="domain" description="PPC" evidence="6">
    <location>
        <begin position="181"/>
        <end position="320"/>
    </location>
</feature>
<feature type="compositionally biased region" description="Gly residues" evidence="5">
    <location>
        <begin position="21"/>
        <end position="46"/>
    </location>
</feature>
<dbReference type="EMBL" id="PNBA02000020">
    <property type="protein sequence ID" value="KAG6389288.1"/>
    <property type="molecule type" value="Genomic_DNA"/>
</dbReference>
<evidence type="ECO:0000256" key="3">
    <source>
        <dbReference type="ARBA" id="ARBA00023163"/>
    </source>
</evidence>
<dbReference type="OrthoDB" id="1101183at2759"/>
<comment type="function">
    <text evidence="4">Transcription factor that specifically binds AT-rich DNA sequences related to the nuclear matrix attachment regions (MARs).</text>
</comment>
<dbReference type="Pfam" id="PF03479">
    <property type="entry name" value="PCC"/>
    <property type="match status" value="1"/>
</dbReference>
<accession>A0A8X8W6S5</accession>
<reference evidence="7" key="2">
    <citation type="submission" date="2020-08" db="EMBL/GenBank/DDBJ databases">
        <title>Plant Genome Project.</title>
        <authorList>
            <person name="Zhang R.-G."/>
        </authorList>
    </citation>
    <scope>NUCLEOTIDE SEQUENCE</scope>
    <source>
        <strain evidence="7">Huo1</strain>
        <tissue evidence="7">Leaf</tissue>
    </source>
</reference>
<dbReference type="AlphaFoldDB" id="A0A8X8W6S5"/>
<protein>
    <recommendedName>
        <fullName evidence="4">AT-hook motif nuclear-localized protein</fullName>
    </recommendedName>
</protein>
<evidence type="ECO:0000256" key="2">
    <source>
        <dbReference type="ARBA" id="ARBA00023125"/>
    </source>
</evidence>
<evidence type="ECO:0000256" key="5">
    <source>
        <dbReference type="SAM" id="MobiDB-lite"/>
    </source>
</evidence>
<dbReference type="Proteomes" id="UP000298416">
    <property type="component" value="Unassembled WGS sequence"/>
</dbReference>
<sequence length="369" mass="37345">MDGRDGMALQGSASYYLHRGGIGGSGGSGPGHTVHGGGGGGGGGGSASAQPGLMNSSPAFKNLANSGIQGQPNAGGGGPAVAASGSSFRVENPSQHFSPGRGITVALPGGELVQKKKRGRPRKYAPDGANMGLGLSPMSAPKPSSTLVVSPGEKARRGRPPGTGWKQKLAPLGEWMNNSAGLAFTPHVLHVGVGEDVAEKILAFAQQRPRALCIMSANGSVSAVTLRQPTTSNSTVTYEGRFEILCLSGSYLVAESGGPRNRTGGISISVCSPDGHIIGGAIGGRLVAANPVQVVACSFVYGGTKPKGKVESAAEDDKHLVEKSAEKSLTPITAASTQSYTPNTGTSVWPPVARAEVKNSQTDIDLMRG</sequence>